<feature type="non-terminal residue" evidence="4">
    <location>
        <position position="1"/>
    </location>
</feature>
<evidence type="ECO:0000259" key="3">
    <source>
        <dbReference type="Pfam" id="PF03721"/>
    </source>
</evidence>
<protein>
    <recommendedName>
        <fullName evidence="5">UDP-glucose/GDP-mannose dehydrogenase dimerisation domain-containing protein</fullName>
    </recommendedName>
</protein>
<feature type="domain" description="UDP-glucose/GDP-mannose dehydrogenase dimerisation" evidence="2">
    <location>
        <begin position="129"/>
        <end position="223"/>
    </location>
</feature>
<accession>A0A383A2J7</accession>
<dbReference type="InterPro" id="IPR017476">
    <property type="entry name" value="UDP-Glc/GDP-Man"/>
</dbReference>
<dbReference type="SUPFAM" id="SSF48179">
    <property type="entry name" value="6-phosphogluconate dehydrogenase C-terminal domain-like"/>
    <property type="match status" value="1"/>
</dbReference>
<dbReference type="Pfam" id="PF03721">
    <property type="entry name" value="UDPG_MGDP_dh_N"/>
    <property type="match status" value="1"/>
</dbReference>
<dbReference type="Pfam" id="PF00984">
    <property type="entry name" value="UDPG_MGDP_dh"/>
    <property type="match status" value="1"/>
</dbReference>
<dbReference type="PANTHER" id="PTHR43491">
    <property type="entry name" value="UDP-N-ACETYL-D-MANNOSAMINE DEHYDROGENASE"/>
    <property type="match status" value="1"/>
</dbReference>
<dbReference type="AlphaFoldDB" id="A0A383A2J7"/>
<name>A0A383A2J7_9ZZZZ</name>
<evidence type="ECO:0000259" key="2">
    <source>
        <dbReference type="Pfam" id="PF00984"/>
    </source>
</evidence>
<dbReference type="PIRSF" id="PIRSF500136">
    <property type="entry name" value="UDP_ManNAc_DH"/>
    <property type="match status" value="1"/>
</dbReference>
<proteinExistence type="inferred from homology"/>
<dbReference type="PANTHER" id="PTHR43491:SF2">
    <property type="entry name" value="UDP-N-ACETYL-D-MANNOSAMINE DEHYDROGENASE"/>
    <property type="match status" value="1"/>
</dbReference>
<dbReference type="InterPro" id="IPR008927">
    <property type="entry name" value="6-PGluconate_DH-like_C_sf"/>
</dbReference>
<dbReference type="InterPro" id="IPR014026">
    <property type="entry name" value="UDP-Glc/GDP-Man_DH_dimer"/>
</dbReference>
<dbReference type="InterPro" id="IPR036291">
    <property type="entry name" value="NAD(P)-bd_dom_sf"/>
</dbReference>
<dbReference type="GO" id="GO:0016628">
    <property type="term" value="F:oxidoreductase activity, acting on the CH-CH group of donors, NAD or NADP as acceptor"/>
    <property type="evidence" value="ECO:0007669"/>
    <property type="project" value="InterPro"/>
</dbReference>
<organism evidence="4">
    <name type="scientific">marine metagenome</name>
    <dbReference type="NCBI Taxonomy" id="408172"/>
    <lineage>
        <taxon>unclassified sequences</taxon>
        <taxon>metagenomes</taxon>
        <taxon>ecological metagenomes</taxon>
    </lineage>
</organism>
<evidence type="ECO:0000313" key="4">
    <source>
        <dbReference type="EMBL" id="SVE01853.1"/>
    </source>
</evidence>
<dbReference type="InterPro" id="IPR028359">
    <property type="entry name" value="UDP_ManNAc/GlcNAc_DH"/>
</dbReference>
<dbReference type="PIRSF" id="PIRSF000124">
    <property type="entry name" value="UDPglc_GDPman_dh"/>
    <property type="match status" value="1"/>
</dbReference>
<gene>
    <name evidence="4" type="ORF">METZ01_LOCUS454707</name>
</gene>
<dbReference type="InterPro" id="IPR001732">
    <property type="entry name" value="UDP-Glc/GDP-Man_DH_N"/>
</dbReference>
<dbReference type="GO" id="GO:0051287">
    <property type="term" value="F:NAD binding"/>
    <property type="evidence" value="ECO:0007669"/>
    <property type="project" value="InterPro"/>
</dbReference>
<comment type="similarity">
    <text evidence="1">Belongs to the UDP-glucose/GDP-mannose dehydrogenase family.</text>
</comment>
<sequence>DINLDLVEDKQSPDVDLEGFEAGIRAIGRNMRPGTLVLIETTVPPGTCARVVAPSLANELGCRAEPDSFLLAHSFERVMPGADYFDSIVNFWRVYAGHTPEAAVACRKFLEKVVNTRDFPATELASTTASEITKVMENSYRAVNIAFIEEWTRFAEAVKVDLFEVIDAIRKRPTHSNIMQPGFGVGGYCLTKDPLFAKIAAHRLFDRKDLSFPFCEHAVVVNDAMPQGSLQRLEHMLGGLKGKRIVLFGVSYR</sequence>
<evidence type="ECO:0000256" key="1">
    <source>
        <dbReference type="ARBA" id="ARBA00006601"/>
    </source>
</evidence>
<reference evidence="4" key="1">
    <citation type="submission" date="2018-05" db="EMBL/GenBank/DDBJ databases">
        <authorList>
            <person name="Lanie J.A."/>
            <person name="Ng W.-L."/>
            <person name="Kazmierczak K.M."/>
            <person name="Andrzejewski T.M."/>
            <person name="Davidsen T.M."/>
            <person name="Wayne K.J."/>
            <person name="Tettelin H."/>
            <person name="Glass J.I."/>
            <person name="Rusch D."/>
            <person name="Podicherti R."/>
            <person name="Tsui H.-C.T."/>
            <person name="Winkler M.E."/>
        </authorList>
    </citation>
    <scope>NUCLEOTIDE SEQUENCE</scope>
</reference>
<dbReference type="SUPFAM" id="SSF51735">
    <property type="entry name" value="NAD(P)-binding Rossmann-fold domains"/>
    <property type="match status" value="1"/>
</dbReference>
<feature type="non-terminal residue" evidence="4">
    <location>
        <position position="253"/>
    </location>
</feature>
<dbReference type="EMBL" id="UINC01188568">
    <property type="protein sequence ID" value="SVE01853.1"/>
    <property type="molecule type" value="Genomic_DNA"/>
</dbReference>
<feature type="domain" description="UDP-glucose/GDP-mannose dehydrogenase N-terminal" evidence="3">
    <location>
        <begin position="12"/>
        <end position="104"/>
    </location>
</feature>
<dbReference type="GO" id="GO:0016616">
    <property type="term" value="F:oxidoreductase activity, acting on the CH-OH group of donors, NAD or NADP as acceptor"/>
    <property type="evidence" value="ECO:0007669"/>
    <property type="project" value="InterPro"/>
</dbReference>
<dbReference type="Gene3D" id="3.40.50.720">
    <property type="entry name" value="NAD(P)-binding Rossmann-like Domain"/>
    <property type="match status" value="2"/>
</dbReference>
<evidence type="ECO:0008006" key="5">
    <source>
        <dbReference type="Google" id="ProtNLM"/>
    </source>
</evidence>
<dbReference type="GO" id="GO:0000271">
    <property type="term" value="P:polysaccharide biosynthetic process"/>
    <property type="evidence" value="ECO:0007669"/>
    <property type="project" value="InterPro"/>
</dbReference>